<organism evidence="1 2">
    <name type="scientific">Plasmodium yoelii yoelii</name>
    <dbReference type="NCBI Taxonomy" id="73239"/>
    <lineage>
        <taxon>Eukaryota</taxon>
        <taxon>Sar</taxon>
        <taxon>Alveolata</taxon>
        <taxon>Apicomplexa</taxon>
        <taxon>Aconoidasida</taxon>
        <taxon>Haemosporida</taxon>
        <taxon>Plasmodiidae</taxon>
        <taxon>Plasmodium</taxon>
        <taxon>Plasmodium (Vinckeia)</taxon>
    </lineage>
</organism>
<dbReference type="STRING" id="73239.Q7R8A2"/>
<name>Q7R8A2_PLAYO</name>
<evidence type="ECO:0000313" key="1">
    <source>
        <dbReference type="EMBL" id="EAA19725.1"/>
    </source>
</evidence>
<evidence type="ECO:0000313" key="2">
    <source>
        <dbReference type="Proteomes" id="UP000008553"/>
    </source>
</evidence>
<sequence length="54" mass="6387">MMTHINKNDQTLLSAFNILKLICETFFLRSNVIERAKEITKELQVSHLKKKIKK</sequence>
<accession>Q7R8A2</accession>
<dbReference type="InParanoid" id="Q7R8A2"/>
<comment type="caution">
    <text evidence="1">The sequence shown here is derived from an EMBL/GenBank/DDBJ whole genome shotgun (WGS) entry which is preliminary data.</text>
</comment>
<protein>
    <submittedName>
        <fullName evidence="1">Uncharacterized protein</fullName>
    </submittedName>
</protein>
<proteinExistence type="predicted"/>
<dbReference type="AlphaFoldDB" id="Q7R8A2"/>
<dbReference type="EMBL" id="AABL01002656">
    <property type="protein sequence ID" value="EAA19725.1"/>
    <property type="molecule type" value="Genomic_DNA"/>
</dbReference>
<gene>
    <name evidence="1" type="ORF">PY07321</name>
</gene>
<keyword evidence="2" id="KW-1185">Reference proteome</keyword>
<dbReference type="Proteomes" id="UP000008553">
    <property type="component" value="Unassembled WGS sequence"/>
</dbReference>
<reference evidence="1 2" key="1">
    <citation type="journal article" date="2002" name="Nature">
        <title>Genome sequence and comparative analysis of the model rodent malaria parasite Plasmodium yoelii yoelii.</title>
        <authorList>
            <person name="Carlton J.M."/>
            <person name="Angiuoli S.V."/>
            <person name="Suh B.B."/>
            <person name="Kooij T.W."/>
            <person name="Pertea M."/>
            <person name="Silva J.C."/>
            <person name="Ermolaeva M.D."/>
            <person name="Allen J.E."/>
            <person name="Selengut J.D."/>
            <person name="Koo H.L."/>
            <person name="Peterson J.D."/>
            <person name="Pop M."/>
            <person name="Kosack D.S."/>
            <person name="Shumway M.F."/>
            <person name="Bidwell S.L."/>
            <person name="Shallom S.J."/>
            <person name="van Aken S.E."/>
            <person name="Riedmuller S.B."/>
            <person name="Feldblyum T.V."/>
            <person name="Cho J.K."/>
            <person name="Quackenbush J."/>
            <person name="Sedegah M."/>
            <person name="Shoaibi A."/>
            <person name="Cummings L.M."/>
            <person name="Florens L."/>
            <person name="Yates J.R."/>
            <person name="Raine J.D."/>
            <person name="Sinden R.E."/>
            <person name="Harris M.A."/>
            <person name="Cunningham D.A."/>
            <person name="Preiser P.R."/>
            <person name="Bergman L.W."/>
            <person name="Vaidya A.B."/>
            <person name="van Lin L.H."/>
            <person name="Janse C.J."/>
            <person name="Waters A.P."/>
            <person name="Smith H.O."/>
            <person name="White O.R."/>
            <person name="Salzberg S.L."/>
            <person name="Venter J.C."/>
            <person name="Fraser C.M."/>
            <person name="Hoffman S.L."/>
            <person name="Gardner M.J."/>
            <person name="Carucci D.J."/>
        </authorList>
    </citation>
    <scope>NUCLEOTIDE SEQUENCE [LARGE SCALE GENOMIC DNA]</scope>
    <source>
        <strain evidence="1 2">17XNL</strain>
    </source>
</reference>
<dbReference type="PaxDb" id="73239-Q7R8A2"/>